<gene>
    <name evidence="1" type="ORF">SAMN05444420_103125</name>
</gene>
<evidence type="ECO:0000313" key="2">
    <source>
        <dbReference type="Proteomes" id="UP000182771"/>
    </source>
</evidence>
<organism evidence="1 2">
    <name type="scientific">Capnocytophaga granulosa</name>
    <dbReference type="NCBI Taxonomy" id="45242"/>
    <lineage>
        <taxon>Bacteria</taxon>
        <taxon>Pseudomonadati</taxon>
        <taxon>Bacteroidota</taxon>
        <taxon>Flavobacteriia</taxon>
        <taxon>Flavobacteriales</taxon>
        <taxon>Flavobacteriaceae</taxon>
        <taxon>Capnocytophaga</taxon>
    </lineage>
</organism>
<sequence>MKLKDEGLRFTTASIPYIPVMKSNTSFAGKKVATSYKEYDIATDENGNVCLGKFNVVPLLPLVGLRAKQNGMPAYLF</sequence>
<keyword evidence="2" id="KW-1185">Reference proteome</keyword>
<dbReference type="EMBL" id="FNND01000003">
    <property type="protein sequence ID" value="SDW65504.1"/>
    <property type="molecule type" value="Genomic_DNA"/>
</dbReference>
<reference evidence="1 2" key="1">
    <citation type="submission" date="2016-10" db="EMBL/GenBank/DDBJ databases">
        <authorList>
            <person name="Varghese N."/>
            <person name="Submissions S."/>
        </authorList>
    </citation>
    <scope>NUCLEOTIDE SEQUENCE [LARGE SCALE GENOMIC DNA]</scope>
    <source>
        <strain evidence="1 2">DSM 11449</strain>
    </source>
</reference>
<proteinExistence type="predicted"/>
<dbReference type="OrthoDB" id="6604at1016"/>
<evidence type="ECO:0000313" key="1">
    <source>
        <dbReference type="EMBL" id="SDW65504.1"/>
    </source>
</evidence>
<dbReference type="RefSeq" id="WP_016420480.1">
    <property type="nucleotide sequence ID" value="NZ_FNND01000003.1"/>
</dbReference>
<dbReference type="Proteomes" id="UP000182771">
    <property type="component" value="Unassembled WGS sequence"/>
</dbReference>
<name>A0A1H2VC52_9FLAO</name>
<dbReference type="AlphaFoldDB" id="A0A1H2VC52"/>
<protein>
    <submittedName>
        <fullName evidence="1">Uncharacterized protein</fullName>
    </submittedName>
</protein>
<accession>A0A1H2VC52</accession>
<comment type="caution">
    <text evidence="1">The sequence shown here is derived from an EMBL/GenBank/DDBJ whole genome shotgun (WGS) entry which is preliminary data.</text>
</comment>
<dbReference type="GeneID" id="85016942"/>